<keyword evidence="1" id="KW-0732">Signal</keyword>
<name>T1F0A4_HELRO</name>
<dbReference type="InterPro" id="IPR003598">
    <property type="entry name" value="Ig_sub2"/>
</dbReference>
<keyword evidence="4" id="KW-0393">Immunoglobulin domain</keyword>
<dbReference type="GeneID" id="20202254"/>
<dbReference type="EMBL" id="AMQM01002919">
    <property type="status" value="NOT_ANNOTATED_CDS"/>
    <property type="molecule type" value="Genomic_DNA"/>
</dbReference>
<dbReference type="PANTHER" id="PTHR12231">
    <property type="entry name" value="CTX-RELATED TYPE I TRANSMEMBRANE PROTEIN"/>
    <property type="match status" value="1"/>
</dbReference>
<dbReference type="InterPro" id="IPR007110">
    <property type="entry name" value="Ig-like_dom"/>
</dbReference>
<dbReference type="InterPro" id="IPR013783">
    <property type="entry name" value="Ig-like_fold"/>
</dbReference>
<gene>
    <name evidence="7" type="primary">20202254</name>
    <name evidence="6" type="ORF">HELRODRAFT_168195</name>
</gene>
<dbReference type="InterPro" id="IPR051170">
    <property type="entry name" value="Neural/epithelial_adhesion"/>
</dbReference>
<dbReference type="CDD" id="cd00096">
    <property type="entry name" value="Ig"/>
    <property type="match status" value="1"/>
</dbReference>
<dbReference type="InterPro" id="IPR003599">
    <property type="entry name" value="Ig_sub"/>
</dbReference>
<evidence type="ECO:0000256" key="2">
    <source>
        <dbReference type="ARBA" id="ARBA00022737"/>
    </source>
</evidence>
<reference evidence="8" key="1">
    <citation type="submission" date="2012-12" db="EMBL/GenBank/DDBJ databases">
        <authorList>
            <person name="Hellsten U."/>
            <person name="Grimwood J."/>
            <person name="Chapman J.A."/>
            <person name="Shapiro H."/>
            <person name="Aerts A."/>
            <person name="Otillar R.P."/>
            <person name="Terry A.Y."/>
            <person name="Boore J.L."/>
            <person name="Simakov O."/>
            <person name="Marletaz F."/>
            <person name="Cho S.-J."/>
            <person name="Edsinger-Gonzales E."/>
            <person name="Havlak P."/>
            <person name="Kuo D.-H."/>
            <person name="Larsson T."/>
            <person name="Lv J."/>
            <person name="Arendt D."/>
            <person name="Savage R."/>
            <person name="Osoegawa K."/>
            <person name="de Jong P."/>
            <person name="Lindberg D.R."/>
            <person name="Seaver E.C."/>
            <person name="Weisblat D.A."/>
            <person name="Putnam N.H."/>
            <person name="Grigoriev I.V."/>
            <person name="Rokhsar D.S."/>
        </authorList>
    </citation>
    <scope>NUCLEOTIDE SEQUENCE</scope>
</reference>
<evidence type="ECO:0000256" key="4">
    <source>
        <dbReference type="ARBA" id="ARBA00023319"/>
    </source>
</evidence>
<evidence type="ECO:0000313" key="7">
    <source>
        <dbReference type="EnsemblMetazoa" id="HelroP168195"/>
    </source>
</evidence>
<dbReference type="CTD" id="20202254"/>
<dbReference type="InterPro" id="IPR036179">
    <property type="entry name" value="Ig-like_dom_sf"/>
</dbReference>
<organism evidence="7 8">
    <name type="scientific">Helobdella robusta</name>
    <name type="common">Californian leech</name>
    <dbReference type="NCBI Taxonomy" id="6412"/>
    <lineage>
        <taxon>Eukaryota</taxon>
        <taxon>Metazoa</taxon>
        <taxon>Spiralia</taxon>
        <taxon>Lophotrochozoa</taxon>
        <taxon>Annelida</taxon>
        <taxon>Clitellata</taxon>
        <taxon>Hirudinea</taxon>
        <taxon>Rhynchobdellida</taxon>
        <taxon>Glossiphoniidae</taxon>
        <taxon>Helobdella</taxon>
    </lineage>
</organism>
<dbReference type="SUPFAM" id="SSF48726">
    <property type="entry name" value="Immunoglobulin"/>
    <property type="match status" value="2"/>
</dbReference>
<evidence type="ECO:0000313" key="6">
    <source>
        <dbReference type="EMBL" id="ESO09233.1"/>
    </source>
</evidence>
<dbReference type="Gene3D" id="2.60.40.10">
    <property type="entry name" value="Immunoglobulins"/>
    <property type="match status" value="2"/>
</dbReference>
<dbReference type="AlphaFoldDB" id="T1F0A4"/>
<evidence type="ECO:0000259" key="5">
    <source>
        <dbReference type="PROSITE" id="PS50835"/>
    </source>
</evidence>
<feature type="domain" description="Ig-like" evidence="5">
    <location>
        <begin position="69"/>
        <end position="163"/>
    </location>
</feature>
<keyword evidence="8" id="KW-1185">Reference proteome</keyword>
<dbReference type="eggNOG" id="KOG3510">
    <property type="taxonomic scope" value="Eukaryota"/>
</dbReference>
<dbReference type="PROSITE" id="PS50835">
    <property type="entry name" value="IG_LIKE"/>
    <property type="match status" value="2"/>
</dbReference>
<keyword evidence="3" id="KW-1015">Disulfide bond</keyword>
<keyword evidence="2" id="KW-0677">Repeat</keyword>
<evidence type="ECO:0000256" key="1">
    <source>
        <dbReference type="ARBA" id="ARBA00022729"/>
    </source>
</evidence>
<dbReference type="SMART" id="SM00409">
    <property type="entry name" value="IG"/>
    <property type="match status" value="2"/>
</dbReference>
<dbReference type="OrthoDB" id="6148654at2759"/>
<protein>
    <recommendedName>
        <fullName evidence="5">Ig-like domain-containing protein</fullName>
    </recommendedName>
</protein>
<reference evidence="6 8" key="2">
    <citation type="journal article" date="2013" name="Nature">
        <title>Insights into bilaterian evolution from three spiralian genomes.</title>
        <authorList>
            <person name="Simakov O."/>
            <person name="Marletaz F."/>
            <person name="Cho S.J."/>
            <person name="Edsinger-Gonzales E."/>
            <person name="Havlak P."/>
            <person name="Hellsten U."/>
            <person name="Kuo D.H."/>
            <person name="Larsson T."/>
            <person name="Lv J."/>
            <person name="Arendt D."/>
            <person name="Savage R."/>
            <person name="Osoegawa K."/>
            <person name="de Jong P."/>
            <person name="Grimwood J."/>
            <person name="Chapman J.A."/>
            <person name="Shapiro H."/>
            <person name="Aerts A."/>
            <person name="Otillar R.P."/>
            <person name="Terry A.Y."/>
            <person name="Boore J.L."/>
            <person name="Grigoriev I.V."/>
            <person name="Lindberg D.R."/>
            <person name="Seaver E.C."/>
            <person name="Weisblat D.A."/>
            <person name="Putnam N.H."/>
            <person name="Rokhsar D.S."/>
        </authorList>
    </citation>
    <scope>NUCLEOTIDE SEQUENCE</scope>
</reference>
<sequence length="289" mass="32115">MAERVKKLSKLSSTLCKRLLNNFFQVVVCLPARPLIARERAGRRECEKRSDEDLNELVITCHIKHLCSMQIIDGPSNVTTTLGSKVKFKCLVEAFPSNITYNWYFNDKIIQTPVSRLLENSGVQADGGYLMKNVSEKNMGWYKCKPYNGVVQSPEASAFLNVTYAPKVKDLKLLQFVMRGLESYITCPVDANPPISTLKWFKEDKLIQVTKTESSKLEDYPNYETNFISSAGDSSSSSSSSSSLSSSIVNYKLFIRNVSEDDAGAYTCLPLSSMGAGRISPPINVTVIG</sequence>
<dbReference type="InParanoid" id="T1F0A4"/>
<dbReference type="RefSeq" id="XP_009012326.1">
    <property type="nucleotide sequence ID" value="XM_009014078.1"/>
</dbReference>
<dbReference type="Pfam" id="PF13927">
    <property type="entry name" value="Ig_3"/>
    <property type="match status" value="1"/>
</dbReference>
<reference evidence="7" key="3">
    <citation type="submission" date="2015-06" db="UniProtKB">
        <authorList>
            <consortium name="EnsemblMetazoa"/>
        </authorList>
    </citation>
    <scope>IDENTIFICATION</scope>
</reference>
<accession>T1F0A4</accession>
<proteinExistence type="predicted"/>
<feature type="domain" description="Ig-like" evidence="5">
    <location>
        <begin position="166"/>
        <end position="286"/>
    </location>
</feature>
<dbReference type="STRING" id="6412.T1F0A4"/>
<evidence type="ECO:0000256" key="3">
    <source>
        <dbReference type="ARBA" id="ARBA00023157"/>
    </source>
</evidence>
<dbReference type="HOGENOM" id="CLU_964031_0_0_1"/>
<dbReference type="EnsemblMetazoa" id="HelroT168195">
    <property type="protein sequence ID" value="HelroP168195"/>
    <property type="gene ID" value="HelroG168195"/>
</dbReference>
<dbReference type="KEGG" id="hro:HELRODRAFT_168195"/>
<dbReference type="EMBL" id="KB095959">
    <property type="protein sequence ID" value="ESO09233.1"/>
    <property type="molecule type" value="Genomic_DNA"/>
</dbReference>
<dbReference type="PANTHER" id="PTHR12231:SF253">
    <property type="entry name" value="DPR-INTERACTING PROTEIN ETA, ISOFORM B-RELATED"/>
    <property type="match status" value="1"/>
</dbReference>
<dbReference type="Pfam" id="PF13895">
    <property type="entry name" value="Ig_2"/>
    <property type="match status" value="1"/>
</dbReference>
<dbReference type="Proteomes" id="UP000015101">
    <property type="component" value="Unassembled WGS sequence"/>
</dbReference>
<dbReference type="SMART" id="SM00408">
    <property type="entry name" value="IGc2"/>
    <property type="match status" value="2"/>
</dbReference>
<evidence type="ECO:0000313" key="8">
    <source>
        <dbReference type="Proteomes" id="UP000015101"/>
    </source>
</evidence>